<dbReference type="AlphaFoldDB" id="A0A662Z8M8"/>
<feature type="compositionally biased region" description="Low complexity" evidence="1">
    <location>
        <begin position="599"/>
        <end position="616"/>
    </location>
</feature>
<evidence type="ECO:0000313" key="2">
    <source>
        <dbReference type="EMBL" id="SFK03823.1"/>
    </source>
</evidence>
<evidence type="ECO:0000313" key="3">
    <source>
        <dbReference type="Proteomes" id="UP000243374"/>
    </source>
</evidence>
<dbReference type="Proteomes" id="UP000243374">
    <property type="component" value="Unassembled WGS sequence"/>
</dbReference>
<feature type="compositionally biased region" description="Polar residues" evidence="1">
    <location>
        <begin position="580"/>
        <end position="598"/>
    </location>
</feature>
<accession>A0A662Z8M8</accession>
<organism evidence="2 3">
    <name type="scientific">Succinivibrio dextrinosolvens</name>
    <dbReference type="NCBI Taxonomy" id="83771"/>
    <lineage>
        <taxon>Bacteria</taxon>
        <taxon>Pseudomonadati</taxon>
        <taxon>Pseudomonadota</taxon>
        <taxon>Gammaproteobacteria</taxon>
        <taxon>Aeromonadales</taxon>
        <taxon>Succinivibrionaceae</taxon>
        <taxon>Succinivibrio</taxon>
    </lineage>
</organism>
<protein>
    <submittedName>
        <fullName evidence="2">Uncharacterized protein</fullName>
    </submittedName>
</protein>
<proteinExistence type="predicted"/>
<feature type="region of interest" description="Disordered" evidence="1">
    <location>
        <begin position="634"/>
        <end position="657"/>
    </location>
</feature>
<feature type="compositionally biased region" description="Basic and acidic residues" evidence="1">
    <location>
        <begin position="634"/>
        <end position="648"/>
    </location>
</feature>
<gene>
    <name evidence="2" type="ORF">SAMN04487865_10173</name>
</gene>
<feature type="region of interest" description="Disordered" evidence="1">
    <location>
        <begin position="528"/>
        <end position="619"/>
    </location>
</feature>
<dbReference type="RefSeq" id="WP_074840293.1">
    <property type="nucleotide sequence ID" value="NZ_CP047056.1"/>
</dbReference>
<reference evidence="2 3" key="1">
    <citation type="submission" date="2016-10" db="EMBL/GenBank/DDBJ databases">
        <authorList>
            <person name="Varghese N."/>
            <person name="Submissions S."/>
        </authorList>
    </citation>
    <scope>NUCLEOTIDE SEQUENCE [LARGE SCALE GENOMIC DNA]</scope>
    <source>
        <strain evidence="2 3">22B</strain>
    </source>
</reference>
<name>A0A662Z8M8_9GAMM</name>
<evidence type="ECO:0000256" key="1">
    <source>
        <dbReference type="SAM" id="MobiDB-lite"/>
    </source>
</evidence>
<sequence>MFEFIKNLFKSSEPNVLISRQVISLEDNKFDDGSVFFSSEGDCVRRVKSTDELMEKYGFLIELIKNRALSSDSFIDYDLEILPVIRRFISIVNAAPTDHTLSNVFSSELIRQALLGILRFSDIYNKSSLAVSTGSQNFFESFYLMLTLCLYRFYNRFRITTPGGNYEFRLFRHDSLEEFIRIHRATHLRFYQRKSFDPEITFDNCFMHLAAKCIRTHECLKRSPEYLKIRSLTTTLSFSRDELRFNSPECKPEIDNLFLMENSLKKMLLKADEISAYLCAHESGFVLDLGLYLRRFLSSGIISDKTPGAFVLKNGFVIEEGSTAHYLIYKAVERYYTDLNFFADFNENPQNFDLKNAFLAQNDENFSRIAQDDRKKNFYELILNSEYLFSNLYKKKSRWISLLKGRKTYLVKGFEIYFEHNAKKLTSEPYMVVDLRSMDDPVPLLKTLRCTTLRSYDPTYIEFKSMKGPLHFCFLGEPLDTLVEFDRIRFSVKPDEKAPMVRRASDEEISEYLLDREATMADSAEVETLEAGAEYNSKRVKSSSADNSRDKDEVRSSGTRKVSVRTSSSSGRSVTSRSKNTNADSAEDSASNEVISDKTTSYTPETEPSSSSMSTEELCELEKALISNFNNEHKLETEAQKVSDDKASAVKSRRRSA</sequence>
<dbReference type="EMBL" id="FOSF01000017">
    <property type="protein sequence ID" value="SFK03823.1"/>
    <property type="molecule type" value="Genomic_DNA"/>
</dbReference>
<keyword evidence="3" id="KW-1185">Reference proteome</keyword>
<feature type="compositionally biased region" description="Low complexity" evidence="1">
    <location>
        <begin position="556"/>
        <end position="579"/>
    </location>
</feature>